<accession>W7T849</accession>
<name>W7T849_9STRA</name>
<dbReference type="EMBL" id="AZIL01002134">
    <property type="protein sequence ID" value="EWM22607.1"/>
    <property type="molecule type" value="Genomic_DNA"/>
</dbReference>
<dbReference type="InterPro" id="IPR002913">
    <property type="entry name" value="START_lipid-bd_dom"/>
</dbReference>
<dbReference type="InterPro" id="IPR023393">
    <property type="entry name" value="START-like_dom_sf"/>
</dbReference>
<dbReference type="AlphaFoldDB" id="W7T849"/>
<protein>
    <submittedName>
        <fullName evidence="3">Lipid-binding START</fullName>
    </submittedName>
</protein>
<dbReference type="OrthoDB" id="206451at2759"/>
<evidence type="ECO:0000313" key="3">
    <source>
        <dbReference type="EMBL" id="EWM22607.1"/>
    </source>
</evidence>
<dbReference type="PROSITE" id="PS50848">
    <property type="entry name" value="START"/>
    <property type="match status" value="1"/>
</dbReference>
<dbReference type="SUPFAM" id="SSF55961">
    <property type="entry name" value="Bet v1-like"/>
    <property type="match status" value="1"/>
</dbReference>
<sequence length="342" mass="37483">MSSETSLHGLHFFSYANLGQAWHNSWTCWGVPIRPRVGSTVAQTTAPLGQVLRRATLVLAAAACASLLVLTHGDVQEVGKLPLITLLGLAGASFTEEPASVGASRADSLSAVVGRTSVGVQIPPSSTQTQAKSLGRGSRQVTEGEDGGEGEWVEHRSADGRVTTAFRREPGKSGTIRLRGQASVDHHIAEVLTVFLNTSLSTEWVSYLDHAEELPTGQENAHIIYQFFDMPLPLSDREFLMRRTVASDRRKGTVWAHYASVEHASKPRRRSVVRGETCKTLWTFLAKGKDQTVIQVESSLNPKLPVNGWLVQMMQNTYQRASLLAMLDLIKRAKPHPSFAHW</sequence>
<dbReference type="GO" id="GO:0008289">
    <property type="term" value="F:lipid binding"/>
    <property type="evidence" value="ECO:0007669"/>
    <property type="project" value="InterPro"/>
</dbReference>
<dbReference type="PANTHER" id="PTHR19308">
    <property type="entry name" value="PHOSPHATIDYLCHOLINE TRANSFER PROTEIN"/>
    <property type="match status" value="1"/>
</dbReference>
<gene>
    <name evidence="3" type="ORF">Naga_100126g16</name>
</gene>
<dbReference type="Pfam" id="PF01852">
    <property type="entry name" value="START"/>
    <property type="match status" value="1"/>
</dbReference>
<dbReference type="Gene3D" id="3.30.530.20">
    <property type="match status" value="1"/>
</dbReference>
<comment type="caution">
    <text evidence="3">The sequence shown here is derived from an EMBL/GenBank/DDBJ whole genome shotgun (WGS) entry which is preliminary data.</text>
</comment>
<dbReference type="GO" id="GO:0005737">
    <property type="term" value="C:cytoplasm"/>
    <property type="evidence" value="ECO:0007669"/>
    <property type="project" value="UniProtKB-ARBA"/>
</dbReference>
<reference evidence="3 4" key="1">
    <citation type="journal article" date="2014" name="Mol. Plant">
        <title>Chromosome Scale Genome Assembly and Transcriptome Profiling of Nannochloropsis gaditana in Nitrogen Depletion.</title>
        <authorList>
            <person name="Corteggiani Carpinelli E."/>
            <person name="Telatin A."/>
            <person name="Vitulo N."/>
            <person name="Forcato C."/>
            <person name="D'Angelo M."/>
            <person name="Schiavon R."/>
            <person name="Vezzi A."/>
            <person name="Giacometti G.M."/>
            <person name="Morosinotto T."/>
            <person name="Valle G."/>
        </authorList>
    </citation>
    <scope>NUCLEOTIDE SEQUENCE [LARGE SCALE GENOMIC DNA]</scope>
    <source>
        <strain evidence="3 4">B-31</strain>
    </source>
</reference>
<evidence type="ECO:0000313" key="4">
    <source>
        <dbReference type="Proteomes" id="UP000019335"/>
    </source>
</evidence>
<feature type="compositionally biased region" description="Polar residues" evidence="1">
    <location>
        <begin position="123"/>
        <end position="132"/>
    </location>
</feature>
<organism evidence="3 4">
    <name type="scientific">Nannochloropsis gaditana</name>
    <dbReference type="NCBI Taxonomy" id="72520"/>
    <lineage>
        <taxon>Eukaryota</taxon>
        <taxon>Sar</taxon>
        <taxon>Stramenopiles</taxon>
        <taxon>Ochrophyta</taxon>
        <taxon>Eustigmatophyceae</taxon>
        <taxon>Eustigmatales</taxon>
        <taxon>Monodopsidaceae</taxon>
        <taxon>Nannochloropsis</taxon>
    </lineage>
</organism>
<dbReference type="InterPro" id="IPR051213">
    <property type="entry name" value="START_lipid_transfer"/>
</dbReference>
<proteinExistence type="predicted"/>
<evidence type="ECO:0000259" key="2">
    <source>
        <dbReference type="PROSITE" id="PS50848"/>
    </source>
</evidence>
<dbReference type="Proteomes" id="UP000019335">
    <property type="component" value="Unassembled WGS sequence"/>
</dbReference>
<keyword evidence="4" id="KW-1185">Reference proteome</keyword>
<dbReference type="PANTHER" id="PTHR19308:SF39">
    <property type="entry name" value="PHOSPHATIDYLCHOLINE TRANSFER PROTEIN"/>
    <property type="match status" value="1"/>
</dbReference>
<dbReference type="CDD" id="cd00177">
    <property type="entry name" value="START"/>
    <property type="match status" value="1"/>
</dbReference>
<evidence type="ECO:0000256" key="1">
    <source>
        <dbReference type="SAM" id="MobiDB-lite"/>
    </source>
</evidence>
<feature type="region of interest" description="Disordered" evidence="1">
    <location>
        <begin position="120"/>
        <end position="156"/>
    </location>
</feature>
<feature type="domain" description="START" evidence="2">
    <location>
        <begin position="152"/>
        <end position="342"/>
    </location>
</feature>